<dbReference type="EMBL" id="AWWV01008630">
    <property type="protein sequence ID" value="OMO89686.1"/>
    <property type="molecule type" value="Genomic_DNA"/>
</dbReference>
<sequence length="67" mass="7043">MECEADRGTRSLTRTVRGFDVVSGHLGKLALADGSFAIDFANITCYSVLSGLVMGMEPICGQAFGAK</sequence>
<dbReference type="OrthoDB" id="1742035at2759"/>
<evidence type="ECO:0000313" key="2">
    <source>
        <dbReference type="EMBL" id="OMO89686.1"/>
    </source>
</evidence>
<comment type="caution">
    <text evidence="2">The sequence shown here is derived from an EMBL/GenBank/DDBJ whole genome shotgun (WGS) entry which is preliminary data.</text>
</comment>
<dbReference type="GO" id="GO:0042910">
    <property type="term" value="F:xenobiotic transmembrane transporter activity"/>
    <property type="evidence" value="ECO:0007669"/>
    <property type="project" value="InterPro"/>
</dbReference>
<evidence type="ECO:0000256" key="1">
    <source>
        <dbReference type="ARBA" id="ARBA00010199"/>
    </source>
</evidence>
<dbReference type="GO" id="GO:0016020">
    <property type="term" value="C:membrane"/>
    <property type="evidence" value="ECO:0007669"/>
    <property type="project" value="InterPro"/>
</dbReference>
<dbReference type="AlphaFoldDB" id="A0A1R3J4I6"/>
<dbReference type="Proteomes" id="UP000188268">
    <property type="component" value="Unassembled WGS sequence"/>
</dbReference>
<comment type="similarity">
    <text evidence="1">Belongs to the multi antimicrobial extrusion (MATE) (TC 2.A.66.1) family.</text>
</comment>
<dbReference type="InterPro" id="IPR002528">
    <property type="entry name" value="MATE_fam"/>
</dbReference>
<dbReference type="Gramene" id="OMO89686">
    <property type="protein sequence ID" value="OMO89686"/>
    <property type="gene ID" value="CCACVL1_07690"/>
</dbReference>
<protein>
    <submittedName>
        <fullName evidence="2">Multi antimicrobial extrusion protein</fullName>
    </submittedName>
</protein>
<reference evidence="2 3" key="1">
    <citation type="submission" date="2013-09" db="EMBL/GenBank/DDBJ databases">
        <title>Corchorus capsularis genome sequencing.</title>
        <authorList>
            <person name="Alam M."/>
            <person name="Haque M.S."/>
            <person name="Islam M.S."/>
            <person name="Emdad E.M."/>
            <person name="Islam M.M."/>
            <person name="Ahmed B."/>
            <person name="Halim A."/>
            <person name="Hossen Q.M.M."/>
            <person name="Hossain M.Z."/>
            <person name="Ahmed R."/>
            <person name="Khan M.M."/>
            <person name="Islam R."/>
            <person name="Rashid M.M."/>
            <person name="Khan S.A."/>
            <person name="Rahman M.S."/>
            <person name="Alam M."/>
        </authorList>
    </citation>
    <scope>NUCLEOTIDE SEQUENCE [LARGE SCALE GENOMIC DNA]</scope>
    <source>
        <strain evidence="3">cv. CVL-1</strain>
        <tissue evidence="2">Whole seedling</tissue>
    </source>
</reference>
<accession>A0A1R3J4I6</accession>
<dbReference type="Pfam" id="PF01554">
    <property type="entry name" value="MatE"/>
    <property type="match status" value="1"/>
</dbReference>
<name>A0A1R3J4I6_COCAP</name>
<dbReference type="GO" id="GO:0015297">
    <property type="term" value="F:antiporter activity"/>
    <property type="evidence" value="ECO:0007669"/>
    <property type="project" value="InterPro"/>
</dbReference>
<keyword evidence="3" id="KW-1185">Reference proteome</keyword>
<evidence type="ECO:0000313" key="3">
    <source>
        <dbReference type="Proteomes" id="UP000188268"/>
    </source>
</evidence>
<organism evidence="2 3">
    <name type="scientific">Corchorus capsularis</name>
    <name type="common">Jute</name>
    <dbReference type="NCBI Taxonomy" id="210143"/>
    <lineage>
        <taxon>Eukaryota</taxon>
        <taxon>Viridiplantae</taxon>
        <taxon>Streptophyta</taxon>
        <taxon>Embryophyta</taxon>
        <taxon>Tracheophyta</taxon>
        <taxon>Spermatophyta</taxon>
        <taxon>Magnoliopsida</taxon>
        <taxon>eudicotyledons</taxon>
        <taxon>Gunneridae</taxon>
        <taxon>Pentapetalae</taxon>
        <taxon>rosids</taxon>
        <taxon>malvids</taxon>
        <taxon>Malvales</taxon>
        <taxon>Malvaceae</taxon>
        <taxon>Grewioideae</taxon>
        <taxon>Apeibeae</taxon>
        <taxon>Corchorus</taxon>
    </lineage>
</organism>
<proteinExistence type="inferred from homology"/>
<gene>
    <name evidence="2" type="ORF">CCACVL1_07690</name>
</gene>
<dbReference type="STRING" id="210143.A0A1R3J4I6"/>